<evidence type="ECO:0000313" key="2">
    <source>
        <dbReference type="Proteomes" id="UP000564573"/>
    </source>
</evidence>
<accession>A0A839XY10</accession>
<dbReference type="Proteomes" id="UP000564573">
    <property type="component" value="Unassembled WGS sequence"/>
</dbReference>
<organism evidence="1 2">
    <name type="scientific">Prauserella sediminis</name>
    <dbReference type="NCBI Taxonomy" id="577680"/>
    <lineage>
        <taxon>Bacteria</taxon>
        <taxon>Bacillati</taxon>
        <taxon>Actinomycetota</taxon>
        <taxon>Actinomycetes</taxon>
        <taxon>Pseudonocardiales</taxon>
        <taxon>Pseudonocardiaceae</taxon>
        <taxon>Prauserella</taxon>
        <taxon>Prauserella salsuginis group</taxon>
    </lineage>
</organism>
<reference evidence="1 2" key="1">
    <citation type="submission" date="2020-08" db="EMBL/GenBank/DDBJ databases">
        <title>Sequencing the genomes of 1000 actinobacteria strains.</title>
        <authorList>
            <person name="Klenk H.-P."/>
        </authorList>
    </citation>
    <scope>NUCLEOTIDE SEQUENCE [LARGE SCALE GENOMIC DNA]</scope>
    <source>
        <strain evidence="1 2">DSM 45267</strain>
    </source>
</reference>
<evidence type="ECO:0000313" key="1">
    <source>
        <dbReference type="EMBL" id="MBB3665948.1"/>
    </source>
</evidence>
<proteinExistence type="predicted"/>
<gene>
    <name evidence="1" type="ORF">FB384_004907</name>
</gene>
<protein>
    <submittedName>
        <fullName evidence="1">Uncharacterized protein</fullName>
    </submittedName>
</protein>
<dbReference type="AlphaFoldDB" id="A0A839XY10"/>
<keyword evidence="2" id="KW-1185">Reference proteome</keyword>
<sequence length="88" mass="9771">MRCEVVLYTTEDEGTFEAVFVDGVRVDAEVTHLDPGRGGWELREWRKEREADAQAASVAAAAVIRQWAADAESSRYISRDPSSEVANL</sequence>
<dbReference type="RefSeq" id="WP_183787148.1">
    <property type="nucleotide sequence ID" value="NZ_JACIBS010000009.1"/>
</dbReference>
<name>A0A839XY10_9PSEU</name>
<comment type="caution">
    <text evidence="1">The sequence shown here is derived from an EMBL/GenBank/DDBJ whole genome shotgun (WGS) entry which is preliminary data.</text>
</comment>
<dbReference type="EMBL" id="JACIBS010000009">
    <property type="protein sequence ID" value="MBB3665948.1"/>
    <property type="molecule type" value="Genomic_DNA"/>
</dbReference>